<evidence type="ECO:0000313" key="3">
    <source>
        <dbReference type="Proteomes" id="UP000469215"/>
    </source>
</evidence>
<dbReference type="RefSeq" id="WP_160952655.1">
    <property type="nucleotide sequence ID" value="NZ_WWEQ01000012.1"/>
</dbReference>
<dbReference type="AlphaFoldDB" id="A0A6N9H5M0"/>
<reference evidence="2 3" key="1">
    <citation type="submission" date="2020-01" db="EMBL/GenBank/DDBJ databases">
        <authorList>
            <person name="Deng T."/>
        </authorList>
    </citation>
    <scope>NUCLEOTIDE SEQUENCE [LARGE SCALE GENOMIC DNA]</scope>
    <source>
        <strain evidence="2 3">5221</strain>
    </source>
</reference>
<keyword evidence="3" id="KW-1185">Reference proteome</keyword>
<dbReference type="InterPro" id="IPR005025">
    <property type="entry name" value="FMN_Rdtase-like_dom"/>
</dbReference>
<dbReference type="Proteomes" id="UP000469215">
    <property type="component" value="Unassembled WGS sequence"/>
</dbReference>
<dbReference type="Pfam" id="PF03358">
    <property type="entry name" value="FMN_red"/>
    <property type="match status" value="1"/>
</dbReference>
<dbReference type="InterPro" id="IPR029039">
    <property type="entry name" value="Flavoprotein-like_sf"/>
</dbReference>
<dbReference type="EMBL" id="WWEQ01000012">
    <property type="protein sequence ID" value="MYM19219.1"/>
    <property type="molecule type" value="Genomic_DNA"/>
</dbReference>
<dbReference type="GO" id="GO:0016491">
    <property type="term" value="F:oxidoreductase activity"/>
    <property type="evidence" value="ECO:0007669"/>
    <property type="project" value="InterPro"/>
</dbReference>
<feature type="domain" description="NADPH-dependent FMN reductase-like" evidence="1">
    <location>
        <begin position="35"/>
        <end position="112"/>
    </location>
</feature>
<organism evidence="2 3">
    <name type="scientific">Brevibacterium rongguiense</name>
    <dbReference type="NCBI Taxonomy" id="2695267"/>
    <lineage>
        <taxon>Bacteria</taxon>
        <taxon>Bacillati</taxon>
        <taxon>Actinomycetota</taxon>
        <taxon>Actinomycetes</taxon>
        <taxon>Micrococcales</taxon>
        <taxon>Brevibacteriaceae</taxon>
        <taxon>Brevibacterium</taxon>
    </lineage>
</organism>
<dbReference type="Gene3D" id="3.40.50.360">
    <property type="match status" value="1"/>
</dbReference>
<proteinExistence type="predicted"/>
<evidence type="ECO:0000259" key="1">
    <source>
        <dbReference type="Pfam" id="PF03358"/>
    </source>
</evidence>
<comment type="caution">
    <text evidence="2">The sequence shown here is derived from an EMBL/GenBank/DDBJ whole genome shotgun (WGS) entry which is preliminary data.</text>
</comment>
<dbReference type="SUPFAM" id="SSF52218">
    <property type="entry name" value="Flavoproteins"/>
    <property type="match status" value="1"/>
</dbReference>
<sequence length="149" mass="15883">MKLLMVHHSPTRATQSLAQAARGVFDLDELASVELVERAALEATAEDVLAADAYALGTTVNFGYISGALKHFFDTTYYEVREATARRPLAYWIHGGWDTTGAERAMEQITTGLGWTLACPPVVLTGEVGPPECEAVAEAVATTAATLLA</sequence>
<evidence type="ECO:0000313" key="2">
    <source>
        <dbReference type="EMBL" id="MYM19219.1"/>
    </source>
</evidence>
<accession>A0A6N9H5M0</accession>
<protein>
    <submittedName>
        <fullName evidence="2">Flavodoxin</fullName>
    </submittedName>
</protein>
<gene>
    <name evidence="2" type="ORF">GSY69_04350</name>
</gene>
<name>A0A6N9H5M0_9MICO</name>